<gene>
    <name evidence="2" type="ORF">EPA93_02820</name>
</gene>
<protein>
    <submittedName>
        <fullName evidence="2">Uncharacterized protein</fullName>
    </submittedName>
</protein>
<dbReference type="KEGG" id="kbs:EPA93_02820"/>
<evidence type="ECO:0000313" key="3">
    <source>
        <dbReference type="Proteomes" id="UP000290365"/>
    </source>
</evidence>
<evidence type="ECO:0000256" key="1">
    <source>
        <dbReference type="SAM" id="Phobius"/>
    </source>
</evidence>
<keyword evidence="1" id="KW-0812">Transmembrane</keyword>
<keyword evidence="3" id="KW-1185">Reference proteome</keyword>
<feature type="transmembrane region" description="Helical" evidence="1">
    <location>
        <begin position="125"/>
        <end position="147"/>
    </location>
</feature>
<accession>A0A4V0YY49</accession>
<dbReference type="Proteomes" id="UP000290365">
    <property type="component" value="Chromosome"/>
</dbReference>
<keyword evidence="1" id="KW-1133">Transmembrane helix</keyword>
<dbReference type="AlphaFoldDB" id="A0A4V0YY49"/>
<reference evidence="2 3" key="1">
    <citation type="submission" date="2019-01" db="EMBL/GenBank/DDBJ databases">
        <title>Ktedonosporobacter rubrisoli SCAWS-G2.</title>
        <authorList>
            <person name="Huang Y."/>
            <person name="Yan B."/>
        </authorList>
    </citation>
    <scope>NUCLEOTIDE SEQUENCE [LARGE SCALE GENOMIC DNA]</scope>
    <source>
        <strain evidence="2 3">SCAWS-G2</strain>
    </source>
</reference>
<dbReference type="RefSeq" id="WP_129885580.1">
    <property type="nucleotide sequence ID" value="NZ_CP035758.1"/>
</dbReference>
<name>A0A4V0YY49_KTERU</name>
<feature type="transmembrane region" description="Helical" evidence="1">
    <location>
        <begin position="100"/>
        <end position="119"/>
    </location>
</feature>
<keyword evidence="1" id="KW-0472">Membrane</keyword>
<dbReference type="EMBL" id="CP035758">
    <property type="protein sequence ID" value="QBD74981.1"/>
    <property type="molecule type" value="Genomic_DNA"/>
</dbReference>
<sequence>MQQNPFNKPEQFNDMVETQRYKKTQEKVLLWGLIGGSVLGAALTALFHTPIPNLGGGLAIGLLVAVFIMLGMSAQRYAQRFPTLRNDAAETLERRTKPEIILLWSLIGGLVLSILLVIFTHDLLLRIGVSVSAFCLIALLVLIGMAIQQRIHVQRSRDMQWP</sequence>
<evidence type="ECO:0000313" key="2">
    <source>
        <dbReference type="EMBL" id="QBD74981.1"/>
    </source>
</evidence>
<feature type="transmembrane region" description="Helical" evidence="1">
    <location>
        <begin position="28"/>
        <end position="48"/>
    </location>
</feature>
<organism evidence="2 3">
    <name type="scientific">Ktedonosporobacter rubrisoli</name>
    <dbReference type="NCBI Taxonomy" id="2509675"/>
    <lineage>
        <taxon>Bacteria</taxon>
        <taxon>Bacillati</taxon>
        <taxon>Chloroflexota</taxon>
        <taxon>Ktedonobacteria</taxon>
        <taxon>Ktedonobacterales</taxon>
        <taxon>Ktedonosporobacteraceae</taxon>
        <taxon>Ktedonosporobacter</taxon>
    </lineage>
</organism>
<feature type="transmembrane region" description="Helical" evidence="1">
    <location>
        <begin position="54"/>
        <end position="72"/>
    </location>
</feature>
<proteinExistence type="predicted"/>